<dbReference type="OrthoDB" id="71672at2759"/>
<dbReference type="EC" id="1.3.5.1" evidence="5"/>
<dbReference type="PANTHER" id="PTHR11632">
    <property type="entry name" value="SUCCINATE DEHYDROGENASE 2 FLAVOPROTEIN SUBUNIT"/>
    <property type="match status" value="1"/>
</dbReference>
<evidence type="ECO:0000256" key="3">
    <source>
        <dbReference type="SAM" id="MobiDB-lite"/>
    </source>
</evidence>
<dbReference type="SUPFAM" id="SSF46977">
    <property type="entry name" value="Succinate dehydrogenase/fumarate reductase flavoprotein C-terminal domain"/>
    <property type="match status" value="1"/>
</dbReference>
<dbReference type="InterPro" id="IPR015939">
    <property type="entry name" value="Fum_Rdtase/Succ_DH_flav-like_C"/>
</dbReference>
<dbReference type="PANTHER" id="PTHR11632:SF51">
    <property type="entry name" value="SUCCINATE DEHYDROGENASE [UBIQUINONE] FLAVOPROTEIN SUBUNIT, MITOCHONDRIAL"/>
    <property type="match status" value="1"/>
</dbReference>
<accession>A0A0D2JL56</accession>
<evidence type="ECO:0000313" key="6">
    <source>
        <dbReference type="Proteomes" id="UP000054498"/>
    </source>
</evidence>
<dbReference type="STRING" id="145388.A0A0D2JL56"/>
<keyword evidence="6" id="KW-1185">Reference proteome</keyword>
<evidence type="ECO:0000256" key="2">
    <source>
        <dbReference type="ARBA" id="ARBA00022532"/>
    </source>
</evidence>
<protein>
    <submittedName>
        <fullName evidence="5">Succinate dehydrogenase (Ubiquinone) flavoprotein subunit</fullName>
        <ecNumber evidence="5">1.3.5.1</ecNumber>
    </submittedName>
</protein>
<dbReference type="GO" id="GO:0006099">
    <property type="term" value="P:tricarboxylic acid cycle"/>
    <property type="evidence" value="ECO:0007669"/>
    <property type="project" value="UniProtKB-KW"/>
</dbReference>
<keyword evidence="5" id="KW-0560">Oxidoreductase</keyword>
<keyword evidence="5" id="KW-0830">Ubiquinone</keyword>
<dbReference type="EMBL" id="KK101686">
    <property type="protein sequence ID" value="KIY99982.1"/>
    <property type="molecule type" value="Genomic_DNA"/>
</dbReference>
<dbReference type="FunFam" id="4.10.80.40:FF:000002">
    <property type="entry name" value="Succinate dehydrogenase [ubiquinone] flavoprotein subunit, mitochondrial"/>
    <property type="match status" value="1"/>
</dbReference>
<dbReference type="Pfam" id="PF02910">
    <property type="entry name" value="Succ_DH_flav_C"/>
    <property type="match status" value="1"/>
</dbReference>
<dbReference type="InterPro" id="IPR030664">
    <property type="entry name" value="SdhA/FrdA/AprA"/>
</dbReference>
<dbReference type="GO" id="GO:0050660">
    <property type="term" value="F:flavin adenine dinucleotide binding"/>
    <property type="evidence" value="ECO:0007669"/>
    <property type="project" value="TreeGrafter"/>
</dbReference>
<comment type="pathway">
    <text evidence="1">Carbohydrate metabolism; tricarboxylic acid cycle.</text>
</comment>
<dbReference type="GO" id="GO:0005739">
    <property type="term" value="C:mitochondrion"/>
    <property type="evidence" value="ECO:0007669"/>
    <property type="project" value="GOC"/>
</dbReference>
<gene>
    <name evidence="5" type="ORF">MNEG_7977</name>
</gene>
<proteinExistence type="predicted"/>
<evidence type="ECO:0000256" key="1">
    <source>
        <dbReference type="ARBA" id="ARBA00005163"/>
    </source>
</evidence>
<dbReference type="AlphaFoldDB" id="A0A0D2JL56"/>
<dbReference type="GeneID" id="25740853"/>
<dbReference type="InterPro" id="IPR037099">
    <property type="entry name" value="Fum_R/Succ_DH_flav-like_C_sf"/>
</dbReference>
<dbReference type="RefSeq" id="XP_013899002.1">
    <property type="nucleotide sequence ID" value="XM_014043548.1"/>
</dbReference>
<keyword evidence="2" id="KW-0816">Tricarboxylic acid cycle</keyword>
<dbReference type="GO" id="GO:0008177">
    <property type="term" value="F:succinate dehydrogenase (quinone) activity"/>
    <property type="evidence" value="ECO:0007669"/>
    <property type="project" value="UniProtKB-EC"/>
</dbReference>
<dbReference type="KEGG" id="mng:MNEG_7977"/>
<dbReference type="GO" id="GO:0006121">
    <property type="term" value="P:mitochondrial electron transport, succinate to ubiquinone"/>
    <property type="evidence" value="ECO:0007669"/>
    <property type="project" value="TreeGrafter"/>
</dbReference>
<feature type="domain" description="Fumarate reductase/succinate dehydrogenase flavoprotein-like C-terminal" evidence="4">
    <location>
        <begin position="1"/>
        <end position="87"/>
    </location>
</feature>
<feature type="region of interest" description="Disordered" evidence="3">
    <location>
        <begin position="18"/>
        <end position="37"/>
    </location>
</feature>
<reference evidence="5 6" key="1">
    <citation type="journal article" date="2013" name="BMC Genomics">
        <title>Reconstruction of the lipid metabolism for the microalga Monoraphidium neglectum from its genome sequence reveals characteristics suitable for biofuel production.</title>
        <authorList>
            <person name="Bogen C."/>
            <person name="Al-Dilaimi A."/>
            <person name="Albersmeier A."/>
            <person name="Wichmann J."/>
            <person name="Grundmann M."/>
            <person name="Rupp O."/>
            <person name="Lauersen K.J."/>
            <person name="Blifernez-Klassen O."/>
            <person name="Kalinowski J."/>
            <person name="Goesmann A."/>
            <person name="Mussgnug J.H."/>
            <person name="Kruse O."/>
        </authorList>
    </citation>
    <scope>NUCLEOTIDE SEQUENCE [LARGE SCALE GENOMIC DNA]</scope>
    <source>
        <strain evidence="5 6">SAG 48.87</strain>
    </source>
</reference>
<organism evidence="5 6">
    <name type="scientific">Monoraphidium neglectum</name>
    <dbReference type="NCBI Taxonomy" id="145388"/>
    <lineage>
        <taxon>Eukaryota</taxon>
        <taxon>Viridiplantae</taxon>
        <taxon>Chlorophyta</taxon>
        <taxon>core chlorophytes</taxon>
        <taxon>Chlorophyceae</taxon>
        <taxon>CS clade</taxon>
        <taxon>Sphaeropleales</taxon>
        <taxon>Selenastraceae</taxon>
        <taxon>Monoraphidium</taxon>
    </lineage>
</organism>
<feature type="compositionally biased region" description="Basic and acidic residues" evidence="3">
    <location>
        <begin position="20"/>
        <end position="37"/>
    </location>
</feature>
<dbReference type="Proteomes" id="UP000054498">
    <property type="component" value="Unassembled WGS sequence"/>
</dbReference>
<dbReference type="GO" id="GO:0009055">
    <property type="term" value="F:electron transfer activity"/>
    <property type="evidence" value="ECO:0007669"/>
    <property type="project" value="TreeGrafter"/>
</dbReference>
<evidence type="ECO:0000259" key="4">
    <source>
        <dbReference type="Pfam" id="PF02910"/>
    </source>
</evidence>
<sequence>METLELDNLLTNAAITMHSAEQRKESRGAHAREDFTQRDDKEWMKHTLGYFDSHTASKDKVRIDYRPVHMQPLDSEMEHVPPKARVY</sequence>
<dbReference type="Gene3D" id="1.20.58.100">
    <property type="entry name" value="Fumarate reductase/succinate dehydrogenase flavoprotein-like, C-terminal domain"/>
    <property type="match status" value="1"/>
</dbReference>
<evidence type="ECO:0000313" key="5">
    <source>
        <dbReference type="EMBL" id="KIY99982.1"/>
    </source>
</evidence>
<dbReference type="Gene3D" id="4.10.80.40">
    <property type="entry name" value="succinate dehydrogenase protein domain"/>
    <property type="match status" value="1"/>
</dbReference>
<name>A0A0D2JL56_9CHLO</name>